<evidence type="ECO:0000313" key="8">
    <source>
        <dbReference type="EMBL" id="THF98806.1"/>
    </source>
</evidence>
<dbReference type="PANTHER" id="PTHR32009">
    <property type="entry name" value="TMV RESISTANCE PROTEIN N-LIKE"/>
    <property type="match status" value="1"/>
</dbReference>
<organism evidence="8 9">
    <name type="scientific">Camellia sinensis var. sinensis</name>
    <name type="common">China tea</name>
    <dbReference type="NCBI Taxonomy" id="542762"/>
    <lineage>
        <taxon>Eukaryota</taxon>
        <taxon>Viridiplantae</taxon>
        <taxon>Streptophyta</taxon>
        <taxon>Embryophyta</taxon>
        <taxon>Tracheophyta</taxon>
        <taxon>Spermatophyta</taxon>
        <taxon>Magnoliopsida</taxon>
        <taxon>eudicotyledons</taxon>
        <taxon>Gunneridae</taxon>
        <taxon>Pentapetalae</taxon>
        <taxon>asterids</taxon>
        <taxon>Ericales</taxon>
        <taxon>Theaceae</taxon>
        <taxon>Camellia</taxon>
    </lineage>
</organism>
<evidence type="ECO:0000256" key="4">
    <source>
        <dbReference type="ARBA" id="ARBA00022801"/>
    </source>
</evidence>
<dbReference type="Pfam" id="PF20160">
    <property type="entry name" value="C-JID"/>
    <property type="match status" value="1"/>
</dbReference>
<proteinExistence type="predicted"/>
<dbReference type="SUPFAM" id="SSF52058">
    <property type="entry name" value="L domain-like"/>
    <property type="match status" value="1"/>
</dbReference>
<dbReference type="Gene3D" id="3.40.50.10140">
    <property type="entry name" value="Toll/interleukin-1 receptor homology (TIR) domain"/>
    <property type="match status" value="1"/>
</dbReference>
<evidence type="ECO:0000256" key="3">
    <source>
        <dbReference type="ARBA" id="ARBA00022737"/>
    </source>
</evidence>
<dbReference type="PANTHER" id="PTHR32009:SF39">
    <property type="entry name" value="TIR DOMAIN-CONTAINING PROTEIN"/>
    <property type="match status" value="1"/>
</dbReference>
<dbReference type="GO" id="GO:0061809">
    <property type="term" value="F:NAD+ nucleosidase activity, cyclic ADP-ribose generating"/>
    <property type="evidence" value="ECO:0007669"/>
    <property type="project" value="UniProtKB-EC"/>
</dbReference>
<dbReference type="InterPro" id="IPR001611">
    <property type="entry name" value="Leu-rich_rpt"/>
</dbReference>
<sequence>MAAEASSSTPRYSYHVFLSFTEDTCKTFSDHLYTALVGTGLHTFRDDDHGDESDDAIKAIKESRRDLGTLSLLHTLNLSGNPICSVPGNLKGLTSLFTLTLDRCTRLKSLLELPMRFAGVSLTGCSSLEMVTNLPNLLQQLNLDILDCKKLVEVRGVFKLEPIANIDSEMINNLCLTELDSMGMVEVELCNNLTNSIIKAPTLQGLHECGIYSIFLSGSEIPSWFDKKNRNSSMSFTVPSLPHLKFCGLNICVVYACATNVSQAEWSYEYIKVSNKTKGLKWAYRPTFRGTAYEHKDVIWLSDWKIADLLMECGDEMNIFVNMAELFKVKEFGIRILYDEEEQKGIQNNTGYPFNQNVIDLSAYQMKKGEYFLCNLDDIGRGLHYSRMSEPKWECLENTGEMEVEEGGSMWPGGCPVLWVCYAKLWVALVWSCMICANSVTEEWRLSGCAVVELTFSYSTKAPFPPPRRARIPLFSITLLFTVRLGSRSRSRRLRTSAIEEPNVYERPIRRHSPILPRRRSPLLDELEFRPEGPLLIVDAAALLFEGLCVHVQDQSLHGEVDHQFQGVEGHHLTQIPLVHAR</sequence>
<keyword evidence="5" id="KW-0520">NAD</keyword>
<feature type="domain" description="C-JID" evidence="7">
    <location>
        <begin position="216"/>
        <end position="342"/>
    </location>
</feature>
<dbReference type="InterPro" id="IPR035897">
    <property type="entry name" value="Toll_tir_struct_dom_sf"/>
</dbReference>
<comment type="caution">
    <text evidence="8">The sequence shown here is derived from an EMBL/GenBank/DDBJ whole genome shotgun (WGS) entry which is preliminary data.</text>
</comment>
<dbReference type="Gene3D" id="3.80.10.10">
    <property type="entry name" value="Ribonuclease Inhibitor"/>
    <property type="match status" value="1"/>
</dbReference>
<dbReference type="SUPFAM" id="SSF52200">
    <property type="entry name" value="Toll/Interleukin receptor TIR domain"/>
    <property type="match status" value="1"/>
</dbReference>
<evidence type="ECO:0000313" key="9">
    <source>
        <dbReference type="Proteomes" id="UP000306102"/>
    </source>
</evidence>
<name>A0A4V3WJZ0_CAMSN</name>
<comment type="catalytic activity">
    <reaction evidence="6">
        <text>NAD(+) + H2O = ADP-D-ribose + nicotinamide + H(+)</text>
        <dbReference type="Rhea" id="RHEA:16301"/>
        <dbReference type="ChEBI" id="CHEBI:15377"/>
        <dbReference type="ChEBI" id="CHEBI:15378"/>
        <dbReference type="ChEBI" id="CHEBI:17154"/>
        <dbReference type="ChEBI" id="CHEBI:57540"/>
        <dbReference type="ChEBI" id="CHEBI:57967"/>
        <dbReference type="EC" id="3.2.2.6"/>
    </reaction>
    <physiologicalReaction direction="left-to-right" evidence="6">
        <dbReference type="Rhea" id="RHEA:16302"/>
    </physiologicalReaction>
</comment>
<dbReference type="EC" id="3.2.2.6" evidence="1"/>
<protein>
    <recommendedName>
        <fullName evidence="1">ADP-ribosyl cyclase/cyclic ADP-ribose hydrolase</fullName>
        <ecNumber evidence="1">3.2.2.6</ecNumber>
    </recommendedName>
</protein>
<evidence type="ECO:0000256" key="1">
    <source>
        <dbReference type="ARBA" id="ARBA00011982"/>
    </source>
</evidence>
<keyword evidence="3" id="KW-0677">Repeat</keyword>
<dbReference type="InterPro" id="IPR045344">
    <property type="entry name" value="C-JID"/>
</dbReference>
<reference evidence="8 9" key="1">
    <citation type="journal article" date="2018" name="Proc. Natl. Acad. Sci. U.S.A.">
        <title>Draft genome sequence of Camellia sinensis var. sinensis provides insights into the evolution of the tea genome and tea quality.</title>
        <authorList>
            <person name="Wei C."/>
            <person name="Yang H."/>
            <person name="Wang S."/>
            <person name="Zhao J."/>
            <person name="Liu C."/>
            <person name="Gao L."/>
            <person name="Xia E."/>
            <person name="Lu Y."/>
            <person name="Tai Y."/>
            <person name="She G."/>
            <person name="Sun J."/>
            <person name="Cao H."/>
            <person name="Tong W."/>
            <person name="Gao Q."/>
            <person name="Li Y."/>
            <person name="Deng W."/>
            <person name="Jiang X."/>
            <person name="Wang W."/>
            <person name="Chen Q."/>
            <person name="Zhang S."/>
            <person name="Li H."/>
            <person name="Wu J."/>
            <person name="Wang P."/>
            <person name="Li P."/>
            <person name="Shi C."/>
            <person name="Zheng F."/>
            <person name="Jian J."/>
            <person name="Huang B."/>
            <person name="Shan D."/>
            <person name="Shi M."/>
            <person name="Fang C."/>
            <person name="Yue Y."/>
            <person name="Li F."/>
            <person name="Li D."/>
            <person name="Wei S."/>
            <person name="Han B."/>
            <person name="Jiang C."/>
            <person name="Yin Y."/>
            <person name="Xia T."/>
            <person name="Zhang Z."/>
            <person name="Bennetzen J.L."/>
            <person name="Zhao S."/>
            <person name="Wan X."/>
        </authorList>
    </citation>
    <scope>NUCLEOTIDE SEQUENCE [LARGE SCALE GENOMIC DNA]</scope>
    <source>
        <strain evidence="9">cv. Shuchazao</strain>
        <tissue evidence="8">Leaf</tissue>
    </source>
</reference>
<evidence type="ECO:0000256" key="2">
    <source>
        <dbReference type="ARBA" id="ARBA00022614"/>
    </source>
</evidence>
<keyword evidence="4" id="KW-0378">Hydrolase</keyword>
<dbReference type="PROSITE" id="PS51450">
    <property type="entry name" value="LRR"/>
    <property type="match status" value="1"/>
</dbReference>
<accession>A0A4V3WJZ0</accession>
<evidence type="ECO:0000259" key="7">
    <source>
        <dbReference type="Pfam" id="PF20160"/>
    </source>
</evidence>
<gene>
    <name evidence="8" type="ORF">TEA_005054</name>
</gene>
<keyword evidence="9" id="KW-1185">Reference proteome</keyword>
<dbReference type="Proteomes" id="UP000306102">
    <property type="component" value="Unassembled WGS sequence"/>
</dbReference>
<keyword evidence="2" id="KW-0433">Leucine-rich repeat</keyword>
<evidence type="ECO:0000256" key="6">
    <source>
        <dbReference type="ARBA" id="ARBA00047304"/>
    </source>
</evidence>
<dbReference type="AlphaFoldDB" id="A0A4V3WJZ0"/>
<dbReference type="EMBL" id="SDRB02012142">
    <property type="protein sequence ID" value="THF98806.1"/>
    <property type="molecule type" value="Genomic_DNA"/>
</dbReference>
<dbReference type="InterPro" id="IPR032675">
    <property type="entry name" value="LRR_dom_sf"/>
</dbReference>
<evidence type="ECO:0000256" key="5">
    <source>
        <dbReference type="ARBA" id="ARBA00023027"/>
    </source>
</evidence>